<reference evidence="1 2" key="1">
    <citation type="journal article" date="2018" name="Environ. Microbiol.">
        <title>Genomes of ubiquitous marine and hypersaline Hydrogenovibrio, Thiomicrorhabdus and Thiomicrospira spp. encode a diversity of mechanisms to sustain chemolithoautotrophy in heterogeneous environments.</title>
        <authorList>
            <person name="Scott K.M."/>
            <person name="Williams J."/>
            <person name="Porter C.M.B."/>
            <person name="Russel S."/>
            <person name="Harmer T.L."/>
            <person name="Paul J.H."/>
            <person name="Antonen K.M."/>
            <person name="Bridges M.K."/>
            <person name="Camper G.J."/>
            <person name="Campla C.K."/>
            <person name="Casella L.G."/>
            <person name="Chase E."/>
            <person name="Conrad J.W."/>
            <person name="Cruz M.C."/>
            <person name="Dunlap D.S."/>
            <person name="Duran L."/>
            <person name="Fahsbender E.M."/>
            <person name="Goldsmith D.B."/>
            <person name="Keeley R.F."/>
            <person name="Kondoff M.R."/>
            <person name="Kussy B.I."/>
            <person name="Lane M.K."/>
            <person name="Lawler S."/>
            <person name="Leigh B.A."/>
            <person name="Lewis C."/>
            <person name="Lostal L.M."/>
            <person name="Marking D."/>
            <person name="Mancera P.A."/>
            <person name="McClenthan E.C."/>
            <person name="McIntyre E.A."/>
            <person name="Mine J.A."/>
            <person name="Modi S."/>
            <person name="Moore B.D."/>
            <person name="Morgan W.A."/>
            <person name="Nelson K.M."/>
            <person name="Nguyen K.N."/>
            <person name="Ogburn N."/>
            <person name="Parrino D.G."/>
            <person name="Pedapudi A.D."/>
            <person name="Pelham R.P."/>
            <person name="Preece A.M."/>
            <person name="Rampersad E.A."/>
            <person name="Richardson J.C."/>
            <person name="Rodgers C.M."/>
            <person name="Schaffer B.L."/>
            <person name="Sheridan N.E."/>
            <person name="Solone M.R."/>
            <person name="Staley Z.R."/>
            <person name="Tabuchi M."/>
            <person name="Waide R.J."/>
            <person name="Wanjugi P.W."/>
            <person name="Young S."/>
            <person name="Clum A."/>
            <person name="Daum C."/>
            <person name="Huntemann M."/>
            <person name="Ivanova N."/>
            <person name="Kyrpides N."/>
            <person name="Mikhailova N."/>
            <person name="Palaniappan K."/>
            <person name="Pillay M."/>
            <person name="Reddy T.B.K."/>
            <person name="Shapiro N."/>
            <person name="Stamatis D."/>
            <person name="Varghese N."/>
            <person name="Woyke T."/>
            <person name="Boden R."/>
            <person name="Freyermuth S.K."/>
            <person name="Kerfeld C.A."/>
        </authorList>
    </citation>
    <scope>NUCLEOTIDE SEQUENCE [LARGE SCALE GENOMIC DNA]</scope>
    <source>
        <strain evidence="1 2">JR-2</strain>
    </source>
</reference>
<dbReference type="RefSeq" id="WP_128384247.1">
    <property type="nucleotide sequence ID" value="NZ_CP035033.1"/>
</dbReference>
<accession>A0A451G4N7</accession>
<evidence type="ECO:0000313" key="2">
    <source>
        <dbReference type="Proteomes" id="UP000285478"/>
    </source>
</evidence>
<organism evidence="1 2">
    <name type="scientific">Hydrogenovibrio thermophilus</name>
    <dbReference type="NCBI Taxonomy" id="265883"/>
    <lineage>
        <taxon>Bacteria</taxon>
        <taxon>Pseudomonadati</taxon>
        <taxon>Pseudomonadota</taxon>
        <taxon>Gammaproteobacteria</taxon>
        <taxon>Thiotrichales</taxon>
        <taxon>Piscirickettsiaceae</taxon>
        <taxon>Hydrogenovibrio</taxon>
    </lineage>
</organism>
<protein>
    <submittedName>
        <fullName evidence="1">Uncharacterized protein</fullName>
    </submittedName>
</protein>
<keyword evidence="2" id="KW-1185">Reference proteome</keyword>
<gene>
    <name evidence="1" type="ORF">EPV75_01530</name>
</gene>
<dbReference type="KEGG" id="htr:EPV75_01530"/>
<sequence length="148" mass="16412">MIDSSVPKNALNADITRKYEKAFHHLSVRNAFCKINHVLGVKKQTIYQANLLCMVQYANPARSTFENTNSATHVLSLNTMSPTVESMERRLVNYAVVATTKSHIALATSATKNVTLFIMTLTNELTASNALKLKIDNVLTAKKTFRPA</sequence>
<dbReference type="AlphaFoldDB" id="A0A451G4N7"/>
<evidence type="ECO:0000313" key="1">
    <source>
        <dbReference type="EMBL" id="QAB14443.1"/>
    </source>
</evidence>
<dbReference type="Proteomes" id="UP000285478">
    <property type="component" value="Chromosome"/>
</dbReference>
<dbReference type="EMBL" id="CP035033">
    <property type="protein sequence ID" value="QAB14443.1"/>
    <property type="molecule type" value="Genomic_DNA"/>
</dbReference>
<proteinExistence type="predicted"/>
<name>A0A451G4N7_9GAMM</name>